<dbReference type="SUPFAM" id="SSF48726">
    <property type="entry name" value="Immunoglobulin"/>
    <property type="match status" value="16"/>
</dbReference>
<dbReference type="GO" id="GO:0043025">
    <property type="term" value="C:neuronal cell body"/>
    <property type="evidence" value="ECO:0007669"/>
    <property type="project" value="TreeGrafter"/>
</dbReference>
<dbReference type="InterPro" id="IPR007110">
    <property type="entry name" value="Ig-like_dom"/>
</dbReference>
<dbReference type="FunFam" id="2.60.40.10:FF:000285">
    <property type="entry name" value="Hemicentin 1"/>
    <property type="match status" value="1"/>
</dbReference>
<keyword evidence="3" id="KW-1185">Reference proteome</keyword>
<feature type="domain" description="Ig-like" evidence="1">
    <location>
        <begin position="928"/>
        <end position="1029"/>
    </location>
</feature>
<dbReference type="GO" id="GO:0005886">
    <property type="term" value="C:plasma membrane"/>
    <property type="evidence" value="ECO:0007669"/>
    <property type="project" value="TreeGrafter"/>
</dbReference>
<dbReference type="SMART" id="SM00409">
    <property type="entry name" value="IG"/>
    <property type="match status" value="15"/>
</dbReference>
<dbReference type="GO" id="GO:0007156">
    <property type="term" value="P:homophilic cell adhesion via plasma membrane adhesion molecules"/>
    <property type="evidence" value="ECO:0007669"/>
    <property type="project" value="TreeGrafter"/>
</dbReference>
<feature type="domain" description="Ig-like" evidence="1">
    <location>
        <begin position="1"/>
        <end position="74"/>
    </location>
</feature>
<dbReference type="InterPro" id="IPR013106">
    <property type="entry name" value="Ig_V-set"/>
</dbReference>
<feature type="domain" description="Ig-like" evidence="1">
    <location>
        <begin position="1130"/>
        <end position="1220"/>
    </location>
</feature>
<dbReference type="InterPro" id="IPR036179">
    <property type="entry name" value="Ig-like_dom_sf"/>
</dbReference>
<feature type="domain" description="Ig-like" evidence="1">
    <location>
        <begin position="365"/>
        <end position="454"/>
    </location>
</feature>
<dbReference type="Pfam" id="PF07679">
    <property type="entry name" value="I-set"/>
    <property type="match status" value="9"/>
</dbReference>
<dbReference type="FunFam" id="2.60.40.10:FF:000726">
    <property type="entry name" value="Hemicentin 1"/>
    <property type="match status" value="1"/>
</dbReference>
<feature type="domain" description="Ig-like" evidence="1">
    <location>
        <begin position="1034"/>
        <end position="1125"/>
    </location>
</feature>
<dbReference type="CDD" id="cd00096">
    <property type="entry name" value="Ig"/>
    <property type="match status" value="2"/>
</dbReference>
<dbReference type="GO" id="GO:0030424">
    <property type="term" value="C:axon"/>
    <property type="evidence" value="ECO:0007669"/>
    <property type="project" value="TreeGrafter"/>
</dbReference>
<dbReference type="InterPro" id="IPR013098">
    <property type="entry name" value="Ig_I-set"/>
</dbReference>
<feature type="domain" description="Ig-like" evidence="1">
    <location>
        <begin position="869"/>
        <end position="917"/>
    </location>
</feature>
<evidence type="ECO:0000313" key="2">
    <source>
        <dbReference type="EMBL" id="KAF3835344.1"/>
    </source>
</evidence>
<dbReference type="Pfam" id="PF13927">
    <property type="entry name" value="Ig_3"/>
    <property type="match status" value="5"/>
</dbReference>
<dbReference type="InterPro" id="IPR003598">
    <property type="entry name" value="Ig_sub2"/>
</dbReference>
<dbReference type="FunFam" id="2.60.40.10:FF:000594">
    <property type="entry name" value="Hemicentin 1"/>
    <property type="match status" value="1"/>
</dbReference>
<dbReference type="Proteomes" id="UP000518266">
    <property type="component" value="Unassembled WGS sequence"/>
</dbReference>
<gene>
    <name evidence="2" type="ORF">F7725_027902</name>
</gene>
<dbReference type="SMART" id="SM00408">
    <property type="entry name" value="IGc2"/>
    <property type="match status" value="16"/>
</dbReference>
<dbReference type="InterPro" id="IPR003599">
    <property type="entry name" value="Ig_sub"/>
</dbReference>
<dbReference type="PANTHER" id="PTHR45080:SF28">
    <property type="entry name" value="HEMICENTIN-2"/>
    <property type="match status" value="1"/>
</dbReference>
<feature type="domain" description="Ig-like" evidence="1">
    <location>
        <begin position="765"/>
        <end position="851"/>
    </location>
</feature>
<protein>
    <recommendedName>
        <fullName evidence="1">Ig-like domain-containing protein</fullName>
    </recommendedName>
</protein>
<dbReference type="GO" id="GO:0008046">
    <property type="term" value="F:axon guidance receptor activity"/>
    <property type="evidence" value="ECO:0007669"/>
    <property type="project" value="TreeGrafter"/>
</dbReference>
<dbReference type="PANTHER" id="PTHR45080">
    <property type="entry name" value="CONTACTIN 5"/>
    <property type="match status" value="1"/>
</dbReference>
<name>A0A7J5XEE2_DISMA</name>
<proteinExistence type="predicted"/>
<organism evidence="2 3">
    <name type="scientific">Dissostichus mawsoni</name>
    <name type="common">Antarctic cod</name>
    <dbReference type="NCBI Taxonomy" id="36200"/>
    <lineage>
        <taxon>Eukaryota</taxon>
        <taxon>Metazoa</taxon>
        <taxon>Chordata</taxon>
        <taxon>Craniata</taxon>
        <taxon>Vertebrata</taxon>
        <taxon>Euteleostomi</taxon>
        <taxon>Actinopterygii</taxon>
        <taxon>Neopterygii</taxon>
        <taxon>Teleostei</taxon>
        <taxon>Neoteleostei</taxon>
        <taxon>Acanthomorphata</taxon>
        <taxon>Eupercaria</taxon>
        <taxon>Perciformes</taxon>
        <taxon>Notothenioidei</taxon>
        <taxon>Nototheniidae</taxon>
        <taxon>Dissostichus</taxon>
    </lineage>
</organism>
<feature type="domain" description="Ig-like" evidence="1">
    <location>
        <begin position="478"/>
        <end position="567"/>
    </location>
</feature>
<feature type="domain" description="Ig-like" evidence="1">
    <location>
        <begin position="262"/>
        <end position="347"/>
    </location>
</feature>
<dbReference type="OrthoDB" id="5985519at2759"/>
<feature type="domain" description="Ig-like" evidence="1">
    <location>
        <begin position="171"/>
        <end position="257"/>
    </location>
</feature>
<dbReference type="FunFam" id="2.60.40.10:FF:000130">
    <property type="entry name" value="Hemicentin 1"/>
    <property type="match status" value="8"/>
</dbReference>
<dbReference type="InterPro" id="IPR013783">
    <property type="entry name" value="Ig-like_fold"/>
</dbReference>
<feature type="domain" description="Ig-like" evidence="1">
    <location>
        <begin position="665"/>
        <end position="756"/>
    </location>
</feature>
<dbReference type="SMART" id="SM00406">
    <property type="entry name" value="IGv"/>
    <property type="match status" value="5"/>
</dbReference>
<feature type="domain" description="Ig-like" evidence="1">
    <location>
        <begin position="1367"/>
        <end position="1457"/>
    </location>
</feature>
<feature type="domain" description="Ig-like" evidence="1">
    <location>
        <begin position="1225"/>
        <end position="1341"/>
    </location>
</feature>
<dbReference type="PROSITE" id="PS50835">
    <property type="entry name" value="IG_LIKE"/>
    <property type="match status" value="15"/>
</dbReference>
<evidence type="ECO:0000259" key="1">
    <source>
        <dbReference type="PROSITE" id="PS50835"/>
    </source>
</evidence>
<accession>A0A7J5XEE2</accession>
<comment type="caution">
    <text evidence="2">The sequence shown here is derived from an EMBL/GenBank/DDBJ whole genome shotgun (WGS) entry which is preliminary data.</text>
</comment>
<sequence>MYFPFALCKALNNLCVSAITWYKDGRPLTSAAGVTMLKRGQVLEIERAQLSDAGMYRCVAVNLAGVAEISHSLQVYVPPIISSRGGTVTVVVNEAARLQCEATGVPLPSLTWLKDGSPVASVSHGIQVLSGGRVLSLNSALVSDTGRYTCVAVNAGGEQHREYDLRVYVPPNIKGEEVNATVMLGRPVELQCQSDAIPPPTLSWRKDGRPLFRKPGLTVSADGSVLKVDSAQVQDSGRYSCEATNVAGKTEKNYNLNVWVSPSIRGSEEVSPMTVTEGSLITLVCESSGIPPPSLTWRKDDQVGPTAQGFVRRSSAADLSAERTDTASYSCTASSAAGTTSKEYSLQVYGLEHQLTCFSSTSVRPSIRRSEGDTDNVALTKGGDVTLQCAAEGVPRPAITWLKDGRPITGQHGAKVLNEGRLLKIKDAKVSDTGRYTCIAVNVAGQADSKHDISLGELQTISRSYISFFNFSSFSVPPSIIGQVQQPENVSVVVKNPVALSCEASGIPLPAITWLKDGRPIKVTSSVRVLSGGRSLRLMHAAVEDAGRYTCIVSNIAGEERKNFELDILVPPSIVVEGTVADTKVKEKHNITLSCEASGNPVPEIKWLKDGQLLVPDTRHQVLSHGRFLQISAAQIADTGRYSCLASNSAGERSRHFNLNVLVSPTIAGSGPDGSSEELTVTLSSPTSLVCEVQSYPPALIVWLKDGTPFESSRSVRVLPGGRTLQILNAKEEDAGRYTCVATNEAGETLKHYEVKVMINKNDIPGEGLAPKEVKIKVNSTLTLECAAQAFPTPALQWFKDGQILRTDEHVSITANGRIVQIKHAQVSDTGRYTCVATNIAGEDEKDFDVNIQVYSGSVVVCVFENVPPNFNRPGGVGFGGEVRDVILNNPISLYCETNAVPPPTLTWYKDGQLQTSNDRVLILPVPPTIRGVDSDLPDEVTVLVNKTNQLECYVDGNPAPKITWFKDSQPVSSDGPHRILSNGRTLQIPHFSVFPNHQVLTAQVSDTGRYVCVADNVAGSADKSFNLNVHVPPTIIGLSPETVTVVVNHFVSLSCEATGFPPPTLSWLNDRGPIQANTCTHHARYCNLGGRTLQILKAKVSDGGKYSCVAMNAAGEAYKQMYLTVFVPPSIRDSGGDSPVVVNVLVGKSVKLECESNAVPPPTITWYKNGRMVTETAKLRIVAEGQMLEIKGSEVSDTGQYVCKATNVAGQVDKNFHLNIYVPPSIDGPAEESVVETISNPVTFACDATGIPPPTSRVTVDETKGKGYYYITWYCNFVMVISYQTYVLRISLENSESLEMHIFAGGSKLQIARSQVADSGTYTCVASNVEGKARKSYHLSIQENYSIRINVLTDCAKTSYSFLVPPSISGSEMPREMGVLLNESIQLVCQARGTPAPTIQWLKDSEVINNTGNQGLRISPDGSTLTLTEANTPDSGKYTCVATNTAGEEDRIFNLNVYGGFHLFSICIVQYKLVYSMRSLFFTDFAFHFALSVPPVIDGNSETVEQLTTVLDSSVNIECCSRLSSAPAQLAEKRPASASLLPHTASSAGQVLRSIVIGHLYVVPLASVRITRTQVSDSGTYTCVASNRAGVDNRHYKLKVHGESENITCL</sequence>
<evidence type="ECO:0000313" key="3">
    <source>
        <dbReference type="Proteomes" id="UP000518266"/>
    </source>
</evidence>
<feature type="domain" description="Ig-like" evidence="1">
    <location>
        <begin position="572"/>
        <end position="660"/>
    </location>
</feature>
<dbReference type="GO" id="GO:0050808">
    <property type="term" value="P:synapse organization"/>
    <property type="evidence" value="ECO:0007669"/>
    <property type="project" value="TreeGrafter"/>
</dbReference>
<dbReference type="EMBL" id="JAAKFY010000025">
    <property type="protein sequence ID" value="KAF3835344.1"/>
    <property type="molecule type" value="Genomic_DNA"/>
</dbReference>
<dbReference type="InterPro" id="IPR050958">
    <property type="entry name" value="Cell_Adh-Cytoskel_Orgn"/>
</dbReference>
<reference evidence="2 3" key="1">
    <citation type="submission" date="2020-03" db="EMBL/GenBank/DDBJ databases">
        <title>Dissostichus mawsoni Genome sequencing and assembly.</title>
        <authorList>
            <person name="Park H."/>
        </authorList>
    </citation>
    <scope>NUCLEOTIDE SEQUENCE [LARGE SCALE GENOMIC DNA]</scope>
    <source>
        <strain evidence="2">DM0001</strain>
        <tissue evidence="2">Muscle</tissue>
    </source>
</reference>
<feature type="domain" description="Ig-like" evidence="1">
    <location>
        <begin position="78"/>
        <end position="166"/>
    </location>
</feature>
<dbReference type="Gene3D" id="2.60.40.10">
    <property type="entry name" value="Immunoglobulins"/>
    <property type="match status" value="16"/>
</dbReference>